<protein>
    <recommendedName>
        <fullName evidence="6">LIM zinc-binding domain-containing protein</fullName>
    </recommendedName>
</protein>
<dbReference type="Gene3D" id="2.10.110.10">
    <property type="entry name" value="Cysteine Rich Protein"/>
    <property type="match status" value="3"/>
</dbReference>
<proteinExistence type="predicted"/>
<dbReference type="PANTHER" id="PTHR24219">
    <property type="entry name" value="LIM DOMAIN-CONTAINING PROTEIN JUB"/>
    <property type="match status" value="1"/>
</dbReference>
<dbReference type="SUPFAM" id="SSF57716">
    <property type="entry name" value="Glucocorticoid receptor-like (DNA-binding domain)"/>
    <property type="match status" value="2"/>
</dbReference>
<comment type="caution">
    <text evidence="7">The sequence shown here is derived from an EMBL/GenBank/DDBJ whole genome shotgun (WGS) entry which is preliminary data.</text>
</comment>
<dbReference type="InterPro" id="IPR001781">
    <property type="entry name" value="Znf_LIM"/>
</dbReference>
<dbReference type="CDD" id="cd09438">
    <property type="entry name" value="LIM3_Ajuba_like"/>
    <property type="match status" value="1"/>
</dbReference>
<dbReference type="GO" id="GO:0005667">
    <property type="term" value="C:transcription regulator complex"/>
    <property type="evidence" value="ECO:0007669"/>
    <property type="project" value="TreeGrafter"/>
</dbReference>
<dbReference type="PROSITE" id="PS50023">
    <property type="entry name" value="LIM_DOMAIN_2"/>
    <property type="match status" value="3"/>
</dbReference>
<dbReference type="GO" id="GO:0003714">
    <property type="term" value="F:transcription corepressor activity"/>
    <property type="evidence" value="ECO:0007669"/>
    <property type="project" value="TreeGrafter"/>
</dbReference>
<organism evidence="7 8">
    <name type="scientific">Ramazzottius varieornatus</name>
    <name type="common">Water bear</name>
    <name type="synonym">Tardigrade</name>
    <dbReference type="NCBI Taxonomy" id="947166"/>
    <lineage>
        <taxon>Eukaryota</taxon>
        <taxon>Metazoa</taxon>
        <taxon>Ecdysozoa</taxon>
        <taxon>Tardigrada</taxon>
        <taxon>Eutardigrada</taxon>
        <taxon>Parachela</taxon>
        <taxon>Hypsibioidea</taxon>
        <taxon>Ramazzottiidae</taxon>
        <taxon>Ramazzottius</taxon>
    </lineage>
</organism>
<evidence type="ECO:0000256" key="3">
    <source>
        <dbReference type="ARBA" id="ARBA00023038"/>
    </source>
</evidence>
<evidence type="ECO:0000256" key="2">
    <source>
        <dbReference type="ARBA" id="ARBA00022833"/>
    </source>
</evidence>
<dbReference type="GO" id="GO:0000932">
    <property type="term" value="C:P-body"/>
    <property type="evidence" value="ECO:0007669"/>
    <property type="project" value="TreeGrafter"/>
</dbReference>
<keyword evidence="1 4" id="KW-0479">Metal-binding</keyword>
<dbReference type="SMART" id="SM00132">
    <property type="entry name" value="LIM"/>
    <property type="match status" value="3"/>
</dbReference>
<dbReference type="Proteomes" id="UP000186922">
    <property type="component" value="Unassembled WGS sequence"/>
</dbReference>
<evidence type="ECO:0000256" key="4">
    <source>
        <dbReference type="PROSITE-ProRule" id="PRU00125"/>
    </source>
</evidence>
<feature type="compositionally biased region" description="Low complexity" evidence="5">
    <location>
        <begin position="699"/>
        <end position="713"/>
    </location>
</feature>
<evidence type="ECO:0000256" key="1">
    <source>
        <dbReference type="ARBA" id="ARBA00022723"/>
    </source>
</evidence>
<dbReference type="STRING" id="947166.A0A1D1V350"/>
<dbReference type="InterPro" id="IPR047247">
    <property type="entry name" value="Ajuba-like_LIM2"/>
</dbReference>
<dbReference type="CDD" id="cd09355">
    <property type="entry name" value="LIM2_Ajuba_like"/>
    <property type="match status" value="1"/>
</dbReference>
<accession>A0A1D1V350</accession>
<feature type="domain" description="LIM zinc-binding" evidence="6">
    <location>
        <begin position="492"/>
        <end position="553"/>
    </location>
</feature>
<evidence type="ECO:0000259" key="6">
    <source>
        <dbReference type="PROSITE" id="PS50023"/>
    </source>
</evidence>
<gene>
    <name evidence="7" type="primary">RvY_07692-1</name>
    <name evidence="7" type="synonym">RvY_07692.1</name>
    <name evidence="7" type="ORF">RvY_07692</name>
</gene>
<dbReference type="EMBL" id="BDGG01000003">
    <property type="protein sequence ID" value="GAU96216.1"/>
    <property type="molecule type" value="Genomic_DNA"/>
</dbReference>
<dbReference type="GO" id="GO:0005912">
    <property type="term" value="C:adherens junction"/>
    <property type="evidence" value="ECO:0007669"/>
    <property type="project" value="TreeGrafter"/>
</dbReference>
<keyword evidence="3 4" id="KW-0440">LIM domain</keyword>
<evidence type="ECO:0000256" key="5">
    <source>
        <dbReference type="SAM" id="MobiDB-lite"/>
    </source>
</evidence>
<keyword evidence="8" id="KW-1185">Reference proteome</keyword>
<feature type="domain" description="LIM zinc-binding" evidence="6">
    <location>
        <begin position="618"/>
        <end position="687"/>
    </location>
</feature>
<dbReference type="GO" id="GO:0035331">
    <property type="term" value="P:negative regulation of hippo signaling"/>
    <property type="evidence" value="ECO:0007669"/>
    <property type="project" value="TreeGrafter"/>
</dbReference>
<keyword evidence="2 4" id="KW-0862">Zinc</keyword>
<feature type="region of interest" description="Disordered" evidence="5">
    <location>
        <begin position="67"/>
        <end position="91"/>
    </location>
</feature>
<dbReference type="PROSITE" id="PS00478">
    <property type="entry name" value="LIM_DOMAIN_1"/>
    <property type="match status" value="1"/>
</dbReference>
<dbReference type="InterPro" id="IPR047248">
    <property type="entry name" value="Ajuba-like_LIM3"/>
</dbReference>
<feature type="compositionally biased region" description="Basic and acidic residues" evidence="5">
    <location>
        <begin position="8"/>
        <end position="19"/>
    </location>
</feature>
<dbReference type="GO" id="GO:0007010">
    <property type="term" value="P:cytoskeleton organization"/>
    <property type="evidence" value="ECO:0007669"/>
    <property type="project" value="TreeGrafter"/>
</dbReference>
<name>A0A1D1V350_RAMVA</name>
<sequence length="713" mass="77825">MSTKGSRKLYEPNPSREHPGTAAGYGADFLSPPPPYDYQRYHGQVAAGYETESDRGILSGCDSLRKSGNASWERPPQSETPASRFFIDLPSPHNKALPGRSDCTPLHPHQRLNVLWSYSESPHGSTFSSPRSSISTIASHCSATELRHLVNSPLCLCSPTPALDHSSLSPMGRSSCCRCACLSTSSPTSFGRMGSHSCLLHSPADTVIVHEAADTLRLLSSRQSNPNCQASRNLNSRHNTGLSTNSCSSLACNGGHNSSHHSSSVAEPYSHRTTPPFILNRDVGIATKQYHRPTAGRIQLASSSTSGLSGLPVSYSSASVRSSLTSAQTSPIYHPALSAETALNPALAKAQFRQQSALYHPEKRLVLPHQSSCCSLHAHSPSLPVSHQKDQSQSRTLTTPAGTAALMHRARDISAPVFSQPCSEDLDDVDPPPPYKPTVNGNLKPKLPITTPKSLNKTAEVEKKIEKLTEELTRANLEELPQDTDEDADYFGQCYSCAERVVGVENACQAMDHLYHTACFVCNICGRVLRGKAFYHVKGQIMCEEDYLYSGFQSSADKCVVCGHLIMDMILQALGKSYHPGCFRCCTCNKTLDGAPFTVDIEGKIFCIEDYQGRYAPVCAACKQPITPVEGSDETIRVVSMEQNFHVDCYACEDCGMHLTDKPKDRRCYPLDGHLLCHGCHVRRRQKTPKNDSPTMTTSSSRSLVRSRQAVRP</sequence>
<evidence type="ECO:0000313" key="8">
    <source>
        <dbReference type="Proteomes" id="UP000186922"/>
    </source>
</evidence>
<dbReference type="GO" id="GO:0005634">
    <property type="term" value="C:nucleus"/>
    <property type="evidence" value="ECO:0007669"/>
    <property type="project" value="TreeGrafter"/>
</dbReference>
<feature type="region of interest" description="Disordered" evidence="5">
    <location>
        <begin position="1"/>
        <end position="37"/>
    </location>
</feature>
<dbReference type="FunFam" id="2.10.110.10:FF:000037">
    <property type="entry name" value="LIM domain-containing protein 1"/>
    <property type="match status" value="1"/>
</dbReference>
<feature type="region of interest" description="Disordered" evidence="5">
    <location>
        <begin position="685"/>
        <end position="713"/>
    </location>
</feature>
<reference evidence="7 8" key="1">
    <citation type="journal article" date="2016" name="Nat. Commun.">
        <title>Extremotolerant tardigrade genome and improved radiotolerance of human cultured cells by tardigrade-unique protein.</title>
        <authorList>
            <person name="Hashimoto T."/>
            <person name="Horikawa D.D."/>
            <person name="Saito Y."/>
            <person name="Kuwahara H."/>
            <person name="Kozuka-Hata H."/>
            <person name="Shin-I T."/>
            <person name="Minakuchi Y."/>
            <person name="Ohishi K."/>
            <person name="Motoyama A."/>
            <person name="Aizu T."/>
            <person name="Enomoto A."/>
            <person name="Kondo K."/>
            <person name="Tanaka S."/>
            <person name="Hara Y."/>
            <person name="Koshikawa S."/>
            <person name="Sagara H."/>
            <person name="Miura T."/>
            <person name="Yokobori S."/>
            <person name="Miyagawa K."/>
            <person name="Suzuki Y."/>
            <person name="Kubo T."/>
            <person name="Oyama M."/>
            <person name="Kohara Y."/>
            <person name="Fujiyama A."/>
            <person name="Arakawa K."/>
            <person name="Katayama T."/>
            <person name="Toyoda A."/>
            <person name="Kunieda T."/>
        </authorList>
    </citation>
    <scope>NUCLEOTIDE SEQUENCE [LARGE SCALE GENOMIC DNA]</scope>
    <source>
        <strain evidence="7 8">YOKOZUNA-1</strain>
    </source>
</reference>
<evidence type="ECO:0000313" key="7">
    <source>
        <dbReference type="EMBL" id="GAU96216.1"/>
    </source>
</evidence>
<dbReference type="Pfam" id="PF00412">
    <property type="entry name" value="LIM"/>
    <property type="match status" value="3"/>
</dbReference>
<dbReference type="GO" id="GO:0001666">
    <property type="term" value="P:response to hypoxia"/>
    <property type="evidence" value="ECO:0007669"/>
    <property type="project" value="TreeGrafter"/>
</dbReference>
<dbReference type="GO" id="GO:0046872">
    <property type="term" value="F:metal ion binding"/>
    <property type="evidence" value="ECO:0007669"/>
    <property type="project" value="UniProtKB-KW"/>
</dbReference>
<dbReference type="PANTHER" id="PTHR24219:SF4">
    <property type="entry name" value="LIM DOMAIN-CONTAINING PROTEIN JUB"/>
    <property type="match status" value="1"/>
</dbReference>
<dbReference type="InterPro" id="IPR047172">
    <property type="entry name" value="Ajuba-like"/>
</dbReference>
<dbReference type="OrthoDB" id="25414at2759"/>
<dbReference type="AlphaFoldDB" id="A0A1D1V350"/>
<feature type="domain" description="LIM zinc-binding" evidence="6">
    <location>
        <begin position="557"/>
        <end position="617"/>
    </location>
</feature>